<sequence length="172" mass="19409">MPRHRIFPIKNLQASLLPYQVAKSQNRAEPLLSFLSSPPTAMSTSPYASKSRRLPPPPSQQTPLLLLPPQRTPSAARLRRRRTTTVRLGGRRRSWAWRAGKVFVSTLRRIKLRWMAGQYARAVKKLSNYYAGLLRDFVEGAAAMEAVQARILSEIYFAVPVLPAISHCNGFL</sequence>
<dbReference type="Proteomes" id="UP000775213">
    <property type="component" value="Unassembled WGS sequence"/>
</dbReference>
<proteinExistence type="predicted"/>
<evidence type="ECO:0000256" key="1">
    <source>
        <dbReference type="SAM" id="MobiDB-lite"/>
    </source>
</evidence>
<dbReference type="PANTHER" id="PTHR34788">
    <property type="entry name" value="F15I1.22"/>
    <property type="match status" value="1"/>
</dbReference>
<reference evidence="2 3" key="1">
    <citation type="journal article" date="2021" name="Hortic Res">
        <title>Chromosome-scale assembly of the Dendrobium chrysotoxum genome enhances the understanding of orchid evolution.</title>
        <authorList>
            <person name="Zhang Y."/>
            <person name="Zhang G.Q."/>
            <person name="Zhang D."/>
            <person name="Liu X.D."/>
            <person name="Xu X.Y."/>
            <person name="Sun W.H."/>
            <person name="Yu X."/>
            <person name="Zhu X."/>
            <person name="Wang Z.W."/>
            <person name="Zhao X."/>
            <person name="Zhong W.Y."/>
            <person name="Chen H."/>
            <person name="Yin W.L."/>
            <person name="Huang T."/>
            <person name="Niu S.C."/>
            <person name="Liu Z.J."/>
        </authorList>
    </citation>
    <scope>NUCLEOTIDE SEQUENCE [LARGE SCALE GENOMIC DNA]</scope>
    <source>
        <strain evidence="2">Lindl</strain>
    </source>
</reference>
<feature type="compositionally biased region" description="Polar residues" evidence="1">
    <location>
        <begin position="34"/>
        <end position="48"/>
    </location>
</feature>
<organism evidence="2 3">
    <name type="scientific">Dendrobium chrysotoxum</name>
    <name type="common">Orchid</name>
    <dbReference type="NCBI Taxonomy" id="161865"/>
    <lineage>
        <taxon>Eukaryota</taxon>
        <taxon>Viridiplantae</taxon>
        <taxon>Streptophyta</taxon>
        <taxon>Embryophyta</taxon>
        <taxon>Tracheophyta</taxon>
        <taxon>Spermatophyta</taxon>
        <taxon>Magnoliopsida</taxon>
        <taxon>Liliopsida</taxon>
        <taxon>Asparagales</taxon>
        <taxon>Orchidaceae</taxon>
        <taxon>Epidendroideae</taxon>
        <taxon>Malaxideae</taxon>
        <taxon>Dendrobiinae</taxon>
        <taxon>Dendrobium</taxon>
    </lineage>
</organism>
<evidence type="ECO:0000313" key="3">
    <source>
        <dbReference type="Proteomes" id="UP000775213"/>
    </source>
</evidence>
<name>A0AAV7GAH3_DENCH</name>
<evidence type="ECO:0000313" key="2">
    <source>
        <dbReference type="EMBL" id="KAH0453401.1"/>
    </source>
</evidence>
<protein>
    <submittedName>
        <fullName evidence="2">Uncharacterized protein</fullName>
    </submittedName>
</protein>
<dbReference type="EMBL" id="JAGFBR010000016">
    <property type="protein sequence ID" value="KAH0453401.1"/>
    <property type="molecule type" value="Genomic_DNA"/>
</dbReference>
<keyword evidence="3" id="KW-1185">Reference proteome</keyword>
<comment type="caution">
    <text evidence="2">The sequence shown here is derived from an EMBL/GenBank/DDBJ whole genome shotgun (WGS) entry which is preliminary data.</text>
</comment>
<dbReference type="AlphaFoldDB" id="A0AAV7GAH3"/>
<accession>A0AAV7GAH3</accession>
<feature type="region of interest" description="Disordered" evidence="1">
    <location>
        <begin position="33"/>
        <end position="65"/>
    </location>
</feature>
<gene>
    <name evidence="2" type="ORF">IEQ34_017725</name>
</gene>
<dbReference type="PANTHER" id="PTHR34788:SF4">
    <property type="entry name" value="F15I1.22"/>
    <property type="match status" value="1"/>
</dbReference>